<dbReference type="InterPro" id="IPR052405">
    <property type="entry name" value="Mito_Transl_Release_Factor"/>
</dbReference>
<evidence type="ECO:0000259" key="6">
    <source>
        <dbReference type="Pfam" id="PF00472"/>
    </source>
</evidence>
<dbReference type="OrthoDB" id="277888at2759"/>
<sequence>MIRCRVFRSILVSVRCVSIKEKLKDYKFPELKPEDCEQKYISGWGPGGQKVNTAQNAVQLRHIPTGLVVKVHESRLLPKNIDIAFERLKHVLDRHINGDNCYEEQYKRLQREKEAKVKKKRGMQRKLRKELEEDAKEPAPDQ</sequence>
<dbReference type="InterPro" id="IPR045853">
    <property type="entry name" value="Pep_chain_release_fac_I_sf"/>
</dbReference>
<evidence type="ECO:0000313" key="8">
    <source>
        <dbReference type="Proteomes" id="UP000252519"/>
    </source>
</evidence>
<evidence type="ECO:0000256" key="4">
    <source>
        <dbReference type="ARBA" id="ARBA00023128"/>
    </source>
</evidence>
<feature type="domain" description="Prokaryotic-type class I peptide chain release factors" evidence="6">
    <location>
        <begin position="30"/>
        <end position="123"/>
    </location>
</feature>
<dbReference type="Gene3D" id="3.30.160.20">
    <property type="match status" value="1"/>
</dbReference>
<name>A0A368GWM6_ANCCA</name>
<comment type="similarity">
    <text evidence="2">Belongs to the prokaryotic/mitochondrial release factor family.</text>
</comment>
<evidence type="ECO:0000256" key="1">
    <source>
        <dbReference type="ARBA" id="ARBA00004173"/>
    </source>
</evidence>
<gene>
    <name evidence="7" type="ORF">ANCCAN_05196</name>
</gene>
<keyword evidence="4" id="KW-0496">Mitochondrion</keyword>
<dbReference type="AlphaFoldDB" id="A0A368GWM6"/>
<evidence type="ECO:0000256" key="2">
    <source>
        <dbReference type="ARBA" id="ARBA00010835"/>
    </source>
</evidence>
<dbReference type="PANTHER" id="PTHR46203:SF1">
    <property type="entry name" value="MITOCHONDRIAL TRANSLATION RELEASE FACTOR IN RESCUE"/>
    <property type="match status" value="1"/>
</dbReference>
<dbReference type="GO" id="GO:0005739">
    <property type="term" value="C:mitochondrion"/>
    <property type="evidence" value="ECO:0007669"/>
    <property type="project" value="UniProtKB-SubCell"/>
</dbReference>
<dbReference type="Pfam" id="PF00472">
    <property type="entry name" value="RF-1"/>
    <property type="match status" value="1"/>
</dbReference>
<keyword evidence="3" id="KW-0809">Transit peptide</keyword>
<evidence type="ECO:0000256" key="3">
    <source>
        <dbReference type="ARBA" id="ARBA00022946"/>
    </source>
</evidence>
<dbReference type="PANTHER" id="PTHR46203">
    <property type="entry name" value="PROBABLE PEPTIDE CHAIN RELEASE FACTOR C12ORF65"/>
    <property type="match status" value="1"/>
</dbReference>
<proteinExistence type="inferred from homology"/>
<organism evidence="7 8">
    <name type="scientific">Ancylostoma caninum</name>
    <name type="common">Dog hookworm</name>
    <dbReference type="NCBI Taxonomy" id="29170"/>
    <lineage>
        <taxon>Eukaryota</taxon>
        <taxon>Metazoa</taxon>
        <taxon>Ecdysozoa</taxon>
        <taxon>Nematoda</taxon>
        <taxon>Chromadorea</taxon>
        <taxon>Rhabditida</taxon>
        <taxon>Rhabditina</taxon>
        <taxon>Rhabditomorpha</taxon>
        <taxon>Strongyloidea</taxon>
        <taxon>Ancylostomatidae</taxon>
        <taxon>Ancylostomatinae</taxon>
        <taxon>Ancylostoma</taxon>
    </lineage>
</organism>
<keyword evidence="8" id="KW-1185">Reference proteome</keyword>
<evidence type="ECO:0000313" key="7">
    <source>
        <dbReference type="EMBL" id="RCN48734.1"/>
    </source>
</evidence>
<evidence type="ECO:0000256" key="5">
    <source>
        <dbReference type="SAM" id="MobiDB-lite"/>
    </source>
</evidence>
<dbReference type="SUPFAM" id="SSF75620">
    <property type="entry name" value="Release factor"/>
    <property type="match status" value="1"/>
</dbReference>
<comment type="caution">
    <text evidence="7">The sequence shown here is derived from an EMBL/GenBank/DDBJ whole genome shotgun (WGS) entry which is preliminary data.</text>
</comment>
<dbReference type="GO" id="GO:0003747">
    <property type="term" value="F:translation release factor activity"/>
    <property type="evidence" value="ECO:0007669"/>
    <property type="project" value="InterPro"/>
</dbReference>
<accession>A0A368GWM6</accession>
<dbReference type="InterPro" id="IPR000352">
    <property type="entry name" value="Pep_chain_release_fac_I"/>
</dbReference>
<dbReference type="STRING" id="29170.A0A368GWM6"/>
<comment type="subcellular location">
    <subcellularLocation>
        <location evidence="1">Mitochondrion</location>
    </subcellularLocation>
</comment>
<dbReference type="EMBL" id="JOJR01000043">
    <property type="protein sequence ID" value="RCN48734.1"/>
    <property type="molecule type" value="Genomic_DNA"/>
</dbReference>
<reference evidence="7 8" key="1">
    <citation type="submission" date="2014-10" db="EMBL/GenBank/DDBJ databases">
        <title>Draft genome of the hookworm Ancylostoma caninum.</title>
        <authorList>
            <person name="Mitreva M."/>
        </authorList>
    </citation>
    <scope>NUCLEOTIDE SEQUENCE [LARGE SCALE GENOMIC DNA]</scope>
    <source>
        <strain evidence="7 8">Baltimore</strain>
    </source>
</reference>
<feature type="compositionally biased region" description="Basic residues" evidence="5">
    <location>
        <begin position="116"/>
        <end position="128"/>
    </location>
</feature>
<dbReference type="Proteomes" id="UP000252519">
    <property type="component" value="Unassembled WGS sequence"/>
</dbReference>
<protein>
    <recommendedName>
        <fullName evidence="6">Prokaryotic-type class I peptide chain release factors domain-containing protein</fullName>
    </recommendedName>
</protein>
<feature type="region of interest" description="Disordered" evidence="5">
    <location>
        <begin position="113"/>
        <end position="142"/>
    </location>
</feature>